<evidence type="ECO:0000256" key="9">
    <source>
        <dbReference type="ARBA" id="ARBA00023136"/>
    </source>
</evidence>
<evidence type="ECO:0000313" key="12">
    <source>
        <dbReference type="Proteomes" id="UP001222296"/>
    </source>
</evidence>
<name>A0AAJ6AG88_GLAPU</name>
<dbReference type="RefSeq" id="WP_279378449.1">
    <property type="nucleotide sequence ID" value="NZ_CP121769.1"/>
</dbReference>
<dbReference type="EMBL" id="CP121769">
    <property type="protein sequence ID" value="WGE09681.1"/>
    <property type="molecule type" value="Genomic_DNA"/>
</dbReference>
<dbReference type="PROSITE" id="PS00211">
    <property type="entry name" value="ABC_TRANSPORTER_1"/>
    <property type="match status" value="1"/>
</dbReference>
<dbReference type="PROSITE" id="PS50893">
    <property type="entry name" value="ABC_TRANSPORTER_2"/>
    <property type="match status" value="1"/>
</dbReference>
<dbReference type="FunFam" id="3.40.50.300:FF:000392">
    <property type="entry name" value="Zinc import ATP-binding protein ZnuC"/>
    <property type="match status" value="1"/>
</dbReference>
<dbReference type="GO" id="GO:0016887">
    <property type="term" value="F:ATP hydrolysis activity"/>
    <property type="evidence" value="ECO:0007669"/>
    <property type="project" value="InterPro"/>
</dbReference>
<dbReference type="NCBIfam" id="NF007090">
    <property type="entry name" value="PRK09544.1"/>
    <property type="match status" value="1"/>
</dbReference>
<evidence type="ECO:0000256" key="3">
    <source>
        <dbReference type="ARBA" id="ARBA00022741"/>
    </source>
</evidence>
<keyword evidence="6" id="KW-0864">Zinc transport</keyword>
<accession>A0AAJ6AG88</accession>
<dbReference type="Proteomes" id="UP001222296">
    <property type="component" value="Chromosome"/>
</dbReference>
<dbReference type="Gene3D" id="3.40.50.300">
    <property type="entry name" value="P-loop containing nucleotide triphosphate hydrolases"/>
    <property type="match status" value="1"/>
</dbReference>
<keyword evidence="2" id="KW-1003">Cell membrane</keyword>
<gene>
    <name evidence="11" type="primary">znuC</name>
    <name evidence="11" type="ORF">QBL01_10660</name>
</gene>
<keyword evidence="7" id="KW-1278">Translocase</keyword>
<evidence type="ECO:0000256" key="5">
    <source>
        <dbReference type="ARBA" id="ARBA00022840"/>
    </source>
</evidence>
<evidence type="ECO:0000313" key="11">
    <source>
        <dbReference type="EMBL" id="WGE09681.1"/>
    </source>
</evidence>
<dbReference type="GO" id="GO:0006829">
    <property type="term" value="P:zinc ion transport"/>
    <property type="evidence" value="ECO:0007669"/>
    <property type="project" value="UniProtKB-KW"/>
</dbReference>
<dbReference type="SUPFAM" id="SSF52540">
    <property type="entry name" value="P-loop containing nucleoside triphosphate hydrolases"/>
    <property type="match status" value="1"/>
</dbReference>
<evidence type="ECO:0000256" key="6">
    <source>
        <dbReference type="ARBA" id="ARBA00022906"/>
    </source>
</evidence>
<sequence length="269" mass="30573">MQINAIRVTQQANSTMPLIELKNITMHFGQKLHYNKLIWQFTPIPSLPLWVLMVGGKSTLLKILLKLLKPTTRDVIYSRNVRIGYVPQKIHLDHSLPITVKNFLSLKKGITAKDIQQAAELLSITHLMHNSLQKLSGGEMQRVLLARAILNQPNLLVLDEPTQGVDMNGQIELYQLIHQMREKLNCAVLMVSHDLHIVMADTNKVLCVNQHICCAGTPEAISSDPTFIQHFGDQFSKNIAFYTHHHNHRHDMHGDVCCSGQYQCAQHHH</sequence>
<dbReference type="PANTHER" id="PTHR42734">
    <property type="entry name" value="METAL TRANSPORT SYSTEM ATP-BINDING PROTEIN TM_0124-RELATED"/>
    <property type="match status" value="1"/>
</dbReference>
<dbReference type="InterPro" id="IPR003439">
    <property type="entry name" value="ABC_transporter-like_ATP-bd"/>
</dbReference>
<dbReference type="Pfam" id="PF00005">
    <property type="entry name" value="ABC_tran"/>
    <property type="match status" value="1"/>
</dbReference>
<reference evidence="11" key="1">
    <citation type="submission" date="2023-04" db="EMBL/GenBank/DDBJ databases">
        <title>Molecular characterization of the Integrative and Conjugative elements harboring multidrug-resistance gene from Glaesserella (Haemophilus) parasuis.</title>
        <authorList>
            <person name="Che Y."/>
            <person name="Zhou L."/>
        </authorList>
    </citation>
    <scope>NUCLEOTIDE SEQUENCE</scope>
    <source>
        <strain evidence="11">Z44</strain>
    </source>
</reference>
<evidence type="ECO:0000256" key="8">
    <source>
        <dbReference type="ARBA" id="ARBA00023065"/>
    </source>
</evidence>
<keyword evidence="1" id="KW-0813">Transport</keyword>
<keyword evidence="8" id="KW-0406">Ion transport</keyword>
<evidence type="ECO:0000256" key="4">
    <source>
        <dbReference type="ARBA" id="ARBA00022833"/>
    </source>
</evidence>
<proteinExistence type="predicted"/>
<feature type="domain" description="ABC transporter" evidence="10">
    <location>
        <begin position="19"/>
        <end position="234"/>
    </location>
</feature>
<dbReference type="InterPro" id="IPR050153">
    <property type="entry name" value="Metal_Ion_Import_ABC"/>
</dbReference>
<keyword evidence="4" id="KW-0862">Zinc</keyword>
<keyword evidence="3" id="KW-0547">Nucleotide-binding</keyword>
<dbReference type="GO" id="GO:0010043">
    <property type="term" value="P:response to zinc ion"/>
    <property type="evidence" value="ECO:0007669"/>
    <property type="project" value="TreeGrafter"/>
</dbReference>
<dbReference type="InterPro" id="IPR017871">
    <property type="entry name" value="ABC_transporter-like_CS"/>
</dbReference>
<evidence type="ECO:0000256" key="1">
    <source>
        <dbReference type="ARBA" id="ARBA00022448"/>
    </source>
</evidence>
<keyword evidence="9" id="KW-0472">Membrane</keyword>
<dbReference type="AlphaFoldDB" id="A0AAJ6AG88"/>
<evidence type="ECO:0000256" key="2">
    <source>
        <dbReference type="ARBA" id="ARBA00022475"/>
    </source>
</evidence>
<organism evidence="11 12">
    <name type="scientific">Glaesserella parasuis</name>
    <name type="common">Haemophilus parasuis</name>
    <dbReference type="NCBI Taxonomy" id="738"/>
    <lineage>
        <taxon>Bacteria</taxon>
        <taxon>Pseudomonadati</taxon>
        <taxon>Pseudomonadota</taxon>
        <taxon>Gammaproteobacteria</taxon>
        <taxon>Pasteurellales</taxon>
        <taxon>Pasteurellaceae</taxon>
        <taxon>Glaesserella</taxon>
    </lineage>
</organism>
<protein>
    <submittedName>
        <fullName evidence="11">Zinc ABC transporter ATP-binding protein ZnuC</fullName>
    </submittedName>
</protein>
<keyword evidence="5 11" id="KW-0067">ATP-binding</keyword>
<dbReference type="InterPro" id="IPR027417">
    <property type="entry name" value="P-loop_NTPase"/>
</dbReference>
<evidence type="ECO:0000256" key="7">
    <source>
        <dbReference type="ARBA" id="ARBA00022967"/>
    </source>
</evidence>
<dbReference type="PANTHER" id="PTHR42734:SF9">
    <property type="entry name" value="ZINC IMPORT ATP-BINDING PROTEIN ZNUC"/>
    <property type="match status" value="1"/>
</dbReference>
<evidence type="ECO:0000259" key="10">
    <source>
        <dbReference type="PROSITE" id="PS50893"/>
    </source>
</evidence>
<dbReference type="GO" id="GO:0005524">
    <property type="term" value="F:ATP binding"/>
    <property type="evidence" value="ECO:0007669"/>
    <property type="project" value="UniProtKB-KW"/>
</dbReference>